<dbReference type="InterPro" id="IPR022898">
    <property type="entry name" value="RNase_HII"/>
</dbReference>
<proteinExistence type="inferred from homology"/>
<evidence type="ECO:0000256" key="3">
    <source>
        <dbReference type="ARBA" id="ARBA00001946"/>
    </source>
</evidence>
<comment type="cofactor">
    <cofactor evidence="2">
        <name>Mn(2+)</name>
        <dbReference type="ChEBI" id="CHEBI:29035"/>
    </cofactor>
</comment>
<keyword evidence="13" id="KW-0464">Manganese</keyword>
<feature type="domain" description="RNase H type-2" evidence="14">
    <location>
        <begin position="17"/>
        <end position="224"/>
    </location>
</feature>
<evidence type="ECO:0000256" key="10">
    <source>
        <dbReference type="ARBA" id="ARBA00022723"/>
    </source>
</evidence>
<evidence type="ECO:0000256" key="8">
    <source>
        <dbReference type="ARBA" id="ARBA00022490"/>
    </source>
</evidence>
<organism evidence="15">
    <name type="scientific">viral metagenome</name>
    <dbReference type="NCBI Taxonomy" id="1070528"/>
    <lineage>
        <taxon>unclassified sequences</taxon>
        <taxon>metagenomes</taxon>
        <taxon>organismal metagenomes</taxon>
    </lineage>
</organism>
<comment type="cofactor">
    <cofactor evidence="3">
        <name>Mg(2+)</name>
        <dbReference type="ChEBI" id="CHEBI:18420"/>
    </cofactor>
</comment>
<comment type="similarity">
    <text evidence="5">Belongs to the RNase HII family.</text>
</comment>
<dbReference type="PANTHER" id="PTHR10954:SF18">
    <property type="entry name" value="RIBONUCLEASE HII"/>
    <property type="match status" value="1"/>
</dbReference>
<dbReference type="GO" id="GO:0032299">
    <property type="term" value="C:ribonuclease H2 complex"/>
    <property type="evidence" value="ECO:0007669"/>
    <property type="project" value="TreeGrafter"/>
</dbReference>
<dbReference type="SUPFAM" id="SSF53098">
    <property type="entry name" value="Ribonuclease H-like"/>
    <property type="match status" value="1"/>
</dbReference>
<dbReference type="CDD" id="cd07182">
    <property type="entry name" value="RNase_HII_bacteria_HII_like"/>
    <property type="match status" value="1"/>
</dbReference>
<evidence type="ECO:0000256" key="4">
    <source>
        <dbReference type="ARBA" id="ARBA00004496"/>
    </source>
</evidence>
<dbReference type="NCBIfam" id="NF000595">
    <property type="entry name" value="PRK00015.1-3"/>
    <property type="match status" value="1"/>
</dbReference>
<dbReference type="AlphaFoldDB" id="A0A6C0CLW4"/>
<evidence type="ECO:0000256" key="1">
    <source>
        <dbReference type="ARBA" id="ARBA00000077"/>
    </source>
</evidence>
<name>A0A6C0CLW4_9ZZZZ</name>
<dbReference type="InterPro" id="IPR001352">
    <property type="entry name" value="RNase_HII/HIII"/>
</dbReference>
<protein>
    <recommendedName>
        <fullName evidence="7">Ribonuclease HII</fullName>
        <ecNumber evidence="6">3.1.26.4</ecNumber>
    </recommendedName>
</protein>
<dbReference type="GO" id="GO:0003723">
    <property type="term" value="F:RNA binding"/>
    <property type="evidence" value="ECO:0007669"/>
    <property type="project" value="InterPro"/>
</dbReference>
<keyword evidence="8" id="KW-0963">Cytoplasm</keyword>
<evidence type="ECO:0000256" key="6">
    <source>
        <dbReference type="ARBA" id="ARBA00012180"/>
    </source>
</evidence>
<comment type="catalytic activity">
    <reaction evidence="1">
        <text>Endonucleolytic cleavage to 5'-phosphomonoester.</text>
        <dbReference type="EC" id="3.1.26.4"/>
    </reaction>
</comment>
<dbReference type="EMBL" id="MN739436">
    <property type="protein sequence ID" value="QHT04669.1"/>
    <property type="molecule type" value="Genomic_DNA"/>
</dbReference>
<evidence type="ECO:0000313" key="15">
    <source>
        <dbReference type="EMBL" id="QHT04669.1"/>
    </source>
</evidence>
<sequence length="224" mass="24844">MPIKENLEFRISEDFETVEAGLDEAGRGCFLGPVVAACVIWPLDDTFCVLDDPLAGMIDDSKKISKKRLPEVAEFIKENALAYGIGIVSESRIDEVNIRNAAMEAMHQALAKAEEKLNFSPDLLLVDGNYFKKYVSPLTGEEIEYCTYVSGDSRIFSIACASILAKCARDQYIHKLVADNPELLDYGIDTNVGYGTLKHREAIIEKGPTKFHRQSFNLTGNDAL</sequence>
<evidence type="ECO:0000256" key="7">
    <source>
        <dbReference type="ARBA" id="ARBA00019179"/>
    </source>
</evidence>
<accession>A0A6C0CLW4</accession>
<dbReference type="GO" id="GO:0004523">
    <property type="term" value="F:RNA-DNA hybrid ribonuclease activity"/>
    <property type="evidence" value="ECO:0007669"/>
    <property type="project" value="UniProtKB-EC"/>
</dbReference>
<dbReference type="EC" id="3.1.26.4" evidence="6"/>
<keyword evidence="12" id="KW-0378">Hydrolase</keyword>
<dbReference type="GO" id="GO:0006298">
    <property type="term" value="P:mismatch repair"/>
    <property type="evidence" value="ECO:0007669"/>
    <property type="project" value="TreeGrafter"/>
</dbReference>
<dbReference type="PROSITE" id="PS51975">
    <property type="entry name" value="RNASE_H_2"/>
    <property type="match status" value="1"/>
</dbReference>
<dbReference type="Pfam" id="PF01351">
    <property type="entry name" value="RNase_HII"/>
    <property type="match status" value="1"/>
</dbReference>
<evidence type="ECO:0000256" key="9">
    <source>
        <dbReference type="ARBA" id="ARBA00022722"/>
    </source>
</evidence>
<evidence type="ECO:0000256" key="11">
    <source>
        <dbReference type="ARBA" id="ARBA00022759"/>
    </source>
</evidence>
<dbReference type="GO" id="GO:0043137">
    <property type="term" value="P:DNA replication, removal of RNA primer"/>
    <property type="evidence" value="ECO:0007669"/>
    <property type="project" value="TreeGrafter"/>
</dbReference>
<dbReference type="InterPro" id="IPR036397">
    <property type="entry name" value="RNaseH_sf"/>
</dbReference>
<evidence type="ECO:0000256" key="13">
    <source>
        <dbReference type="ARBA" id="ARBA00023211"/>
    </source>
</evidence>
<keyword evidence="10" id="KW-0479">Metal-binding</keyword>
<dbReference type="GO" id="GO:0046872">
    <property type="term" value="F:metal ion binding"/>
    <property type="evidence" value="ECO:0007669"/>
    <property type="project" value="UniProtKB-KW"/>
</dbReference>
<keyword evidence="9" id="KW-0540">Nuclease</keyword>
<reference evidence="15" key="1">
    <citation type="journal article" date="2020" name="Nature">
        <title>Giant virus diversity and host interactions through global metagenomics.</title>
        <authorList>
            <person name="Schulz F."/>
            <person name="Roux S."/>
            <person name="Paez-Espino D."/>
            <person name="Jungbluth S."/>
            <person name="Walsh D.A."/>
            <person name="Denef V.J."/>
            <person name="McMahon K.D."/>
            <person name="Konstantinidis K.T."/>
            <person name="Eloe-Fadrosh E.A."/>
            <person name="Kyrpides N.C."/>
            <person name="Woyke T."/>
        </authorList>
    </citation>
    <scope>NUCLEOTIDE SEQUENCE</scope>
    <source>
        <strain evidence="15">GVMAG-M-3300021343-4</strain>
    </source>
</reference>
<dbReference type="InterPro" id="IPR024567">
    <property type="entry name" value="RNase_HII/HIII_dom"/>
</dbReference>
<keyword evidence="11" id="KW-0255">Endonuclease</keyword>
<dbReference type="PANTHER" id="PTHR10954">
    <property type="entry name" value="RIBONUCLEASE H2 SUBUNIT A"/>
    <property type="match status" value="1"/>
</dbReference>
<dbReference type="GO" id="GO:0005737">
    <property type="term" value="C:cytoplasm"/>
    <property type="evidence" value="ECO:0007669"/>
    <property type="project" value="UniProtKB-SubCell"/>
</dbReference>
<evidence type="ECO:0000259" key="14">
    <source>
        <dbReference type="PROSITE" id="PS51975"/>
    </source>
</evidence>
<evidence type="ECO:0000256" key="5">
    <source>
        <dbReference type="ARBA" id="ARBA00007383"/>
    </source>
</evidence>
<dbReference type="Gene3D" id="3.30.420.10">
    <property type="entry name" value="Ribonuclease H-like superfamily/Ribonuclease H"/>
    <property type="match status" value="1"/>
</dbReference>
<evidence type="ECO:0000256" key="12">
    <source>
        <dbReference type="ARBA" id="ARBA00022801"/>
    </source>
</evidence>
<evidence type="ECO:0000256" key="2">
    <source>
        <dbReference type="ARBA" id="ARBA00001936"/>
    </source>
</evidence>
<dbReference type="InterPro" id="IPR012337">
    <property type="entry name" value="RNaseH-like_sf"/>
</dbReference>
<comment type="subcellular location">
    <subcellularLocation>
        <location evidence="4">Cytoplasm</location>
    </subcellularLocation>
</comment>